<proteinExistence type="predicted"/>
<evidence type="ECO:0000256" key="1">
    <source>
        <dbReference type="SAM" id="MobiDB-lite"/>
    </source>
</evidence>
<dbReference type="EMBL" id="JBBMFE010000001">
    <property type="protein sequence ID" value="MEQ2471123.1"/>
    <property type="molecule type" value="Genomic_DNA"/>
</dbReference>
<keyword evidence="3" id="KW-1185">Reference proteome</keyword>
<dbReference type="Proteomes" id="UP001438008">
    <property type="component" value="Unassembled WGS sequence"/>
</dbReference>
<gene>
    <name evidence="2" type="ORF">WMO29_01205</name>
</gene>
<name>A0ABV1FCM7_9FIRM</name>
<organism evidence="2 3">
    <name type="scientific">Laedolimicola intestinihominis</name>
    <dbReference type="NCBI Taxonomy" id="3133166"/>
    <lineage>
        <taxon>Bacteria</taxon>
        <taxon>Bacillati</taxon>
        <taxon>Bacillota</taxon>
        <taxon>Clostridia</taxon>
        <taxon>Lachnospirales</taxon>
        <taxon>Lachnospiraceae</taxon>
        <taxon>Laedolimicola</taxon>
    </lineage>
</organism>
<reference evidence="2 3" key="1">
    <citation type="submission" date="2024-03" db="EMBL/GenBank/DDBJ databases">
        <title>Human intestinal bacterial collection.</title>
        <authorList>
            <person name="Pauvert C."/>
            <person name="Hitch T.C.A."/>
            <person name="Clavel T."/>
        </authorList>
    </citation>
    <scope>NUCLEOTIDE SEQUENCE [LARGE SCALE GENOMIC DNA]</scope>
    <source>
        <strain evidence="2 3">CLA-AA-H132</strain>
    </source>
</reference>
<protein>
    <submittedName>
        <fullName evidence="2">DUF6465 family protein</fullName>
    </submittedName>
</protein>
<sequence>MAAKKTTQTTKKAEDVKINAPVKTAETVKTVKTETAAPAVKAGVKETVKEAPKAEVKTEAVKAEAPKAEKKAEVKAEPKKRGPKPKAEKKEAVQNVYVQFAGKEILTADLAAQVTEKWVALGHRASSIKELNLYVKPEDNAAYYVINGKESGKIEL</sequence>
<dbReference type="RefSeq" id="WP_349163409.1">
    <property type="nucleotide sequence ID" value="NZ_JBBMFE010000001.1"/>
</dbReference>
<dbReference type="Pfam" id="PF20069">
    <property type="entry name" value="DUF6465"/>
    <property type="match status" value="1"/>
</dbReference>
<dbReference type="InterPro" id="IPR046313">
    <property type="entry name" value="DUF6465"/>
</dbReference>
<evidence type="ECO:0000313" key="3">
    <source>
        <dbReference type="Proteomes" id="UP001438008"/>
    </source>
</evidence>
<accession>A0ABV1FCM7</accession>
<comment type="caution">
    <text evidence="2">The sequence shown here is derived from an EMBL/GenBank/DDBJ whole genome shotgun (WGS) entry which is preliminary data.</text>
</comment>
<evidence type="ECO:0000313" key="2">
    <source>
        <dbReference type="EMBL" id="MEQ2471123.1"/>
    </source>
</evidence>
<feature type="region of interest" description="Disordered" evidence="1">
    <location>
        <begin position="49"/>
        <end position="91"/>
    </location>
</feature>